<dbReference type="PROSITE" id="PS50846">
    <property type="entry name" value="HMA_2"/>
    <property type="match status" value="1"/>
</dbReference>
<proteinExistence type="predicted"/>
<dbReference type="PANTHER" id="PTHR46371">
    <property type="entry name" value="OS04G0464100 PROTEIN"/>
    <property type="match status" value="1"/>
</dbReference>
<dbReference type="OrthoDB" id="692882at2759"/>
<dbReference type="AlphaFoldDB" id="A0A8S0Q409"/>
<dbReference type="Gramene" id="OE9A103591T1">
    <property type="protein sequence ID" value="OE9A103591C1"/>
    <property type="gene ID" value="OE9A103591"/>
</dbReference>
<accession>A0A8S0Q409</accession>
<dbReference type="Gene3D" id="3.30.70.100">
    <property type="match status" value="1"/>
</dbReference>
<evidence type="ECO:0000313" key="4">
    <source>
        <dbReference type="Proteomes" id="UP000594638"/>
    </source>
</evidence>
<keyword evidence="4" id="KW-1185">Reference proteome</keyword>
<dbReference type="GO" id="GO:0009626">
    <property type="term" value="P:plant-type hypersensitive response"/>
    <property type="evidence" value="ECO:0007669"/>
    <property type="project" value="UniProtKB-KW"/>
</dbReference>
<dbReference type="InterPro" id="IPR044296">
    <property type="entry name" value="HIPP46"/>
</dbReference>
<evidence type="ECO:0000313" key="3">
    <source>
        <dbReference type="EMBL" id="CAA2961643.1"/>
    </source>
</evidence>
<sequence length="108" mass="11970">MKQKIVIRVSMNDEKSRSKALRTVVAVSGVESVALVGAERNQLEVVGDVDAVVLTSALRKKVAPAELFSVGEAKKPEEKKAETPAPPSQVVWDWSYYPQNVYHYPIFL</sequence>
<name>A0A8S0Q409_OLEEU</name>
<comment type="caution">
    <text evidence="3">The sequence shown here is derived from an EMBL/GenBank/DDBJ whole genome shotgun (WGS) entry which is preliminary data.</text>
</comment>
<evidence type="ECO:0000259" key="2">
    <source>
        <dbReference type="PROSITE" id="PS50846"/>
    </source>
</evidence>
<dbReference type="GO" id="GO:0046872">
    <property type="term" value="F:metal ion binding"/>
    <property type="evidence" value="ECO:0007669"/>
    <property type="project" value="InterPro"/>
</dbReference>
<evidence type="ECO:0000256" key="1">
    <source>
        <dbReference type="ARBA" id="ARBA00004170"/>
    </source>
</evidence>
<protein>
    <submittedName>
        <fullName evidence="3">Copper chaperone</fullName>
    </submittedName>
</protein>
<reference evidence="3 4" key="1">
    <citation type="submission" date="2019-12" db="EMBL/GenBank/DDBJ databases">
        <authorList>
            <person name="Alioto T."/>
            <person name="Alioto T."/>
            <person name="Gomez Garrido J."/>
        </authorList>
    </citation>
    <scope>NUCLEOTIDE SEQUENCE [LARGE SCALE GENOMIC DNA]</scope>
</reference>
<feature type="domain" description="HMA" evidence="2">
    <location>
        <begin position="2"/>
        <end position="70"/>
    </location>
</feature>
<organism evidence="3 4">
    <name type="scientific">Olea europaea subsp. europaea</name>
    <dbReference type="NCBI Taxonomy" id="158383"/>
    <lineage>
        <taxon>Eukaryota</taxon>
        <taxon>Viridiplantae</taxon>
        <taxon>Streptophyta</taxon>
        <taxon>Embryophyta</taxon>
        <taxon>Tracheophyta</taxon>
        <taxon>Spermatophyta</taxon>
        <taxon>Magnoliopsida</taxon>
        <taxon>eudicotyledons</taxon>
        <taxon>Gunneridae</taxon>
        <taxon>Pentapetalae</taxon>
        <taxon>asterids</taxon>
        <taxon>lamiids</taxon>
        <taxon>Lamiales</taxon>
        <taxon>Oleaceae</taxon>
        <taxon>Oleeae</taxon>
        <taxon>Olea</taxon>
    </lineage>
</organism>
<dbReference type="Proteomes" id="UP000594638">
    <property type="component" value="Unassembled WGS sequence"/>
</dbReference>
<dbReference type="InterPro" id="IPR006121">
    <property type="entry name" value="HMA_dom"/>
</dbReference>
<comment type="subcellular location">
    <subcellularLocation>
        <location evidence="1">Membrane</location>
        <topology evidence="1">Peripheral membrane protein</topology>
    </subcellularLocation>
</comment>
<dbReference type="GO" id="GO:0016020">
    <property type="term" value="C:membrane"/>
    <property type="evidence" value="ECO:0007669"/>
    <property type="project" value="UniProtKB-SubCell"/>
</dbReference>
<dbReference type="EMBL" id="CACTIH010000583">
    <property type="protein sequence ID" value="CAA2961643.1"/>
    <property type="molecule type" value="Genomic_DNA"/>
</dbReference>
<gene>
    <name evidence="3" type="ORF">OLEA9_A103591</name>
</gene>